<proteinExistence type="predicted"/>
<accession>A0A402A3K3</accession>
<evidence type="ECO:0000313" key="2">
    <source>
        <dbReference type="Proteomes" id="UP000287352"/>
    </source>
</evidence>
<dbReference type="AlphaFoldDB" id="A0A402A3K3"/>
<comment type="caution">
    <text evidence="1">The sequence shown here is derived from an EMBL/GenBank/DDBJ whole genome shotgun (WGS) entry which is preliminary data.</text>
</comment>
<gene>
    <name evidence="1" type="ORF">KTT_34300</name>
</gene>
<reference evidence="2" key="1">
    <citation type="submission" date="2018-12" db="EMBL/GenBank/DDBJ databases">
        <title>Tengunoibacter tsumagoiensis gen. nov., sp. nov., Dictyobacter kobayashii sp. nov., D. alpinus sp. nov., and D. joshuensis sp. nov. and description of Dictyobacteraceae fam. nov. within the order Ktedonobacterales isolated from Tengu-no-mugimeshi.</title>
        <authorList>
            <person name="Wang C.M."/>
            <person name="Zheng Y."/>
            <person name="Sakai Y."/>
            <person name="Toyoda A."/>
            <person name="Minakuchi Y."/>
            <person name="Abe K."/>
            <person name="Yokota A."/>
            <person name="Yabe S."/>
        </authorList>
    </citation>
    <scope>NUCLEOTIDE SEQUENCE [LARGE SCALE GENOMIC DNA]</scope>
    <source>
        <strain evidence="2">Uno3</strain>
    </source>
</reference>
<dbReference type="Proteomes" id="UP000287352">
    <property type="component" value="Unassembled WGS sequence"/>
</dbReference>
<evidence type="ECO:0000313" key="1">
    <source>
        <dbReference type="EMBL" id="GCE13571.1"/>
    </source>
</evidence>
<dbReference type="EMBL" id="BIFR01000001">
    <property type="protein sequence ID" value="GCE13571.1"/>
    <property type="molecule type" value="Genomic_DNA"/>
</dbReference>
<name>A0A402A3K3_9CHLR</name>
<dbReference type="Pfam" id="PF20184">
    <property type="entry name" value="DUF6547"/>
    <property type="match status" value="1"/>
</dbReference>
<dbReference type="RefSeq" id="WP_126581085.1">
    <property type="nucleotide sequence ID" value="NZ_BIFR01000001.1"/>
</dbReference>
<keyword evidence="2" id="KW-1185">Reference proteome</keyword>
<dbReference type="InterPro" id="IPR046677">
    <property type="entry name" value="DUF6547"/>
</dbReference>
<sequence>MEDSILRDALKEQLIDDRHPQDLFSDDGMDERELKSPLQEYKTFIDELVVLVNTLSRTAGQIKRGATIYRGQTTAEQDRQDKAMASLSAVQREVIFDFLMNEPVDVVGQVLSHFSWKDYRISRGDAPLAVQPFCANLSGC</sequence>
<protein>
    <submittedName>
        <fullName evidence="1">Uncharacterized protein</fullName>
    </submittedName>
</protein>
<organism evidence="1 2">
    <name type="scientific">Tengunoibacter tsumagoiensis</name>
    <dbReference type="NCBI Taxonomy" id="2014871"/>
    <lineage>
        <taxon>Bacteria</taxon>
        <taxon>Bacillati</taxon>
        <taxon>Chloroflexota</taxon>
        <taxon>Ktedonobacteria</taxon>
        <taxon>Ktedonobacterales</taxon>
        <taxon>Dictyobacteraceae</taxon>
        <taxon>Tengunoibacter</taxon>
    </lineage>
</organism>